<organism evidence="2 3">
    <name type="scientific">Flavobacterium jumunjinense</name>
    <dbReference type="NCBI Taxonomy" id="998845"/>
    <lineage>
        <taxon>Bacteria</taxon>
        <taxon>Pseudomonadati</taxon>
        <taxon>Bacteroidota</taxon>
        <taxon>Flavobacteriia</taxon>
        <taxon>Flavobacteriales</taxon>
        <taxon>Flavobacteriaceae</taxon>
        <taxon>Flavobacterium</taxon>
    </lineage>
</organism>
<dbReference type="RefSeq" id="WP_236456911.1">
    <property type="nucleotide sequence ID" value="NZ_CBCSGE010000010.1"/>
</dbReference>
<proteinExistence type="predicted"/>
<dbReference type="Proteomes" id="UP001589607">
    <property type="component" value="Unassembled WGS sequence"/>
</dbReference>
<evidence type="ECO:0000259" key="1">
    <source>
        <dbReference type="Pfam" id="PF14289"/>
    </source>
</evidence>
<dbReference type="InterPro" id="IPR025380">
    <property type="entry name" value="DUF4369"/>
</dbReference>
<keyword evidence="3" id="KW-1185">Reference proteome</keyword>
<dbReference type="PROSITE" id="PS51257">
    <property type="entry name" value="PROKAR_LIPOPROTEIN"/>
    <property type="match status" value="1"/>
</dbReference>
<dbReference type="Pfam" id="PF14289">
    <property type="entry name" value="DUF4369"/>
    <property type="match status" value="1"/>
</dbReference>
<sequence>MKKLLLLGVGLLTLIACDKKETPEGSLHLTGNIKGLSQGKLYIQKIKDTSFVILDSILFKGDSHFESTIKLKSPEVLFLFLNRGQTNSIDNNLSFFAEPGEMNIETNLKEFYASAKITGSKNHELLTEFNTFKTKFNEKNLELIEKRIKTGEKLTQETTDSINNEYQKLLTRKYRYTANFAATHGDYEVAPYLALSEIGDINIAFLDTITKKMSPKIAKSKYGRLLRKHIKERKKNEK</sequence>
<name>A0ABV5GJ46_9FLAO</name>
<reference evidence="2 3" key="1">
    <citation type="submission" date="2024-09" db="EMBL/GenBank/DDBJ databases">
        <authorList>
            <person name="Sun Q."/>
            <person name="Mori K."/>
        </authorList>
    </citation>
    <scope>NUCLEOTIDE SEQUENCE [LARGE SCALE GENOMIC DNA]</scope>
    <source>
        <strain evidence="2 3">CECT 7955</strain>
    </source>
</reference>
<feature type="domain" description="DUF4369" evidence="1">
    <location>
        <begin position="28"/>
        <end position="126"/>
    </location>
</feature>
<accession>A0ABV5GJ46</accession>
<evidence type="ECO:0000313" key="2">
    <source>
        <dbReference type="EMBL" id="MFB9095343.1"/>
    </source>
</evidence>
<protein>
    <submittedName>
        <fullName evidence="2">DUF4369 domain-containing protein</fullName>
    </submittedName>
</protein>
<comment type="caution">
    <text evidence="2">The sequence shown here is derived from an EMBL/GenBank/DDBJ whole genome shotgun (WGS) entry which is preliminary data.</text>
</comment>
<evidence type="ECO:0000313" key="3">
    <source>
        <dbReference type="Proteomes" id="UP001589607"/>
    </source>
</evidence>
<gene>
    <name evidence="2" type="ORF">ACFFVF_02345</name>
</gene>
<dbReference type="EMBL" id="JBHMEY010000006">
    <property type="protein sequence ID" value="MFB9095343.1"/>
    <property type="molecule type" value="Genomic_DNA"/>
</dbReference>